<comment type="caution">
    <text evidence="2">The sequence shown here is derived from an EMBL/GenBank/DDBJ whole genome shotgun (WGS) entry which is preliminary data.</text>
</comment>
<evidence type="ECO:0000256" key="1">
    <source>
        <dbReference type="SAM" id="MobiDB-lite"/>
    </source>
</evidence>
<protein>
    <submittedName>
        <fullName evidence="2">Uncharacterized protein</fullName>
    </submittedName>
</protein>
<name>A0ABR3Y5G9_9PEZI</name>
<reference evidence="2 3" key="1">
    <citation type="journal article" date="2024" name="IMA Fungus">
        <title>IMA Genome - F19 : A genome assembly and annotation guide to empower mycologists, including annotated draft genome sequences of Ceratocystis pirilliformis, Diaporthe australafricana, Fusarium ophioides, Paecilomyces lecythidis, and Sporothrix stenoceras.</title>
        <authorList>
            <person name="Aylward J."/>
            <person name="Wilson A.M."/>
            <person name="Visagie C.M."/>
            <person name="Spraker J."/>
            <person name="Barnes I."/>
            <person name="Buitendag C."/>
            <person name="Ceriani C."/>
            <person name="Del Mar Angel L."/>
            <person name="du Plessis D."/>
            <person name="Fuchs T."/>
            <person name="Gasser K."/>
            <person name="Kramer D."/>
            <person name="Li W."/>
            <person name="Munsamy K."/>
            <person name="Piso A."/>
            <person name="Price J.L."/>
            <person name="Sonnekus B."/>
            <person name="Thomas C."/>
            <person name="van der Nest A."/>
            <person name="van Dijk A."/>
            <person name="van Heerden A."/>
            <person name="van Vuuren N."/>
            <person name="Yilmaz N."/>
            <person name="Duong T.A."/>
            <person name="van der Merwe N.A."/>
            <person name="Wingfield M.J."/>
            <person name="Wingfield B.D."/>
        </authorList>
    </citation>
    <scope>NUCLEOTIDE SEQUENCE [LARGE SCALE GENOMIC DNA]</scope>
    <source>
        <strain evidence="2 3">CMW 18300</strain>
    </source>
</reference>
<evidence type="ECO:0000313" key="3">
    <source>
        <dbReference type="Proteomes" id="UP001583177"/>
    </source>
</evidence>
<proteinExistence type="predicted"/>
<evidence type="ECO:0000313" key="2">
    <source>
        <dbReference type="EMBL" id="KAL1883293.1"/>
    </source>
</evidence>
<organism evidence="2 3">
    <name type="scientific">Diaporthe australafricana</name>
    <dbReference type="NCBI Taxonomy" id="127596"/>
    <lineage>
        <taxon>Eukaryota</taxon>
        <taxon>Fungi</taxon>
        <taxon>Dikarya</taxon>
        <taxon>Ascomycota</taxon>
        <taxon>Pezizomycotina</taxon>
        <taxon>Sordariomycetes</taxon>
        <taxon>Sordariomycetidae</taxon>
        <taxon>Diaporthales</taxon>
        <taxon>Diaporthaceae</taxon>
        <taxon>Diaporthe</taxon>
    </lineage>
</organism>
<accession>A0ABR3Y5G9</accession>
<dbReference type="Proteomes" id="UP001583177">
    <property type="component" value="Unassembled WGS sequence"/>
</dbReference>
<keyword evidence="3" id="KW-1185">Reference proteome</keyword>
<feature type="compositionally biased region" description="Basic and acidic residues" evidence="1">
    <location>
        <begin position="531"/>
        <end position="547"/>
    </location>
</feature>
<dbReference type="EMBL" id="JAWRVE010000002">
    <property type="protein sequence ID" value="KAL1883293.1"/>
    <property type="molecule type" value="Genomic_DNA"/>
</dbReference>
<gene>
    <name evidence="2" type="ORF">Daus18300_000351</name>
</gene>
<sequence length="870" mass="98281">MDDGHGGMEALLQGSPMMMQTGDMPLALSSWHIYPDLNIVSNTTNKLVRQKDRLFPPSGILTIGLERQDSASSKGLQWSLPLAHLRYYGDPVTRVSELTIQGSRLSLLDFDMAVLGCVLGSWGITDCDPDAIKWISTASDLVGRTYAEESHEIDTTWLRLLGKTASEFLKSKDAEKQRFTKLLYLGIGRCSFIEEEEAPFFGLTSLYKLIRMMRTTEQRIRVLRAHAQRAGIRFEQAIIWYISDSNGREEFASAVPRNRSTIKRPSPESGSSWSKTSVSHVRWVHQAYTQLGSPDDGFVDPPAGIGVRTYTVADEKNTAMEKILIADKTYPIVCQEQQADGALHQARYQDEAMSEEVLPVEAGEIQALFELDKEVTRPSWTKNEVGSSKPVRKDPYGVMTRYGQWIGDFEIASMFVRSDHDPAVLEFESMVSSREMVSLFEQDEIDPEAFIRELVGSIRFPNHDYRKKLQAYSTMHSLYSTLGQVTIDVRVLQKDLSIQWIDYLFQADTIKPGTSTKDDQEPTQNRQGIASRDKVSSGGRGETEHKAPREGLAWEVLRMRVNSPDMPSRRDPMVQGDTAVKELLRLTGPVEMTESQAFFCILMFETSYFLFPSRLEGVMAISSGNSLFVASSLLSDPYSLPSEPKISHVMGNIGRPGTLLLVPPVQPRMIAPGIERWPLLTFRDWDGVGNDSFPDSSLHLWFTGSTQEINEGYDGAHDQELCMIESVVSLHDKGEWVADLDILKVLRQSQCRLDRQNETIPPDVRRRFVLYEASKERRADTCCEENHISQYSPQKLPLTAIETWWELLERSSKNCVFLATGNWQARLAAMIICFAQGRKVSIISNPVCWDCVADTRRTLNKPEDPIVYIY</sequence>
<feature type="region of interest" description="Disordered" evidence="1">
    <location>
        <begin position="511"/>
        <end position="547"/>
    </location>
</feature>